<keyword evidence="2" id="KW-1185">Reference proteome</keyword>
<evidence type="ECO:0000313" key="1">
    <source>
        <dbReference type="EMBL" id="VXC22248.1"/>
    </source>
</evidence>
<protein>
    <submittedName>
        <fullName evidence="1">Uncharacterized protein</fullName>
    </submittedName>
</protein>
<organism evidence="1 2">
    <name type="scientific">Maribacter litoralis</name>
    <dbReference type="NCBI Taxonomy" id="2059726"/>
    <lineage>
        <taxon>Bacteria</taxon>
        <taxon>Pseudomonadati</taxon>
        <taxon>Bacteroidota</taxon>
        <taxon>Flavobacteriia</taxon>
        <taxon>Flavobacteriales</taxon>
        <taxon>Flavobacteriaceae</taxon>
        <taxon>Maribacter</taxon>
    </lineage>
</organism>
<dbReference type="Proteomes" id="UP000430202">
    <property type="component" value="Unassembled WGS sequence"/>
</dbReference>
<proteinExistence type="predicted"/>
<dbReference type="EMBL" id="CABWLR010000006">
    <property type="protein sequence ID" value="VXC22248.1"/>
    <property type="molecule type" value="Genomic_DNA"/>
</dbReference>
<evidence type="ECO:0000313" key="2">
    <source>
        <dbReference type="Proteomes" id="UP000430202"/>
    </source>
</evidence>
<gene>
    <name evidence="1" type="ORF">MARI151_60360</name>
</gene>
<dbReference type="AlphaFoldDB" id="A0A653WTA3"/>
<accession>A0A653WTA3</accession>
<name>A0A653WTA3_9FLAO</name>
<reference evidence="1 2" key="1">
    <citation type="submission" date="2019-10" db="EMBL/GenBank/DDBJ databases">
        <authorList>
            <person name="Karimi E."/>
        </authorList>
    </citation>
    <scope>NUCLEOTIDE SEQUENCE [LARGE SCALE GENOMIC DNA]</scope>
    <source>
        <strain evidence="1">Maribacter sp. 151</strain>
    </source>
</reference>
<sequence>MSVRVNFEEREISIENPFVYQGSRYNYLAFAMLQPKSHSK</sequence>